<organism evidence="1 2">
    <name type="scientific">Macrosiphum euphorbiae</name>
    <name type="common">potato aphid</name>
    <dbReference type="NCBI Taxonomy" id="13131"/>
    <lineage>
        <taxon>Eukaryota</taxon>
        <taxon>Metazoa</taxon>
        <taxon>Ecdysozoa</taxon>
        <taxon>Arthropoda</taxon>
        <taxon>Hexapoda</taxon>
        <taxon>Insecta</taxon>
        <taxon>Pterygota</taxon>
        <taxon>Neoptera</taxon>
        <taxon>Paraneoptera</taxon>
        <taxon>Hemiptera</taxon>
        <taxon>Sternorrhyncha</taxon>
        <taxon>Aphidomorpha</taxon>
        <taxon>Aphidoidea</taxon>
        <taxon>Aphididae</taxon>
        <taxon>Macrosiphini</taxon>
        <taxon>Macrosiphum</taxon>
    </lineage>
</organism>
<evidence type="ECO:0000313" key="1">
    <source>
        <dbReference type="EMBL" id="CAI6350182.1"/>
    </source>
</evidence>
<gene>
    <name evidence="1" type="ORF">MEUPH1_LOCUS6673</name>
</gene>
<proteinExistence type="predicted"/>
<reference evidence="1 2" key="1">
    <citation type="submission" date="2023-01" db="EMBL/GenBank/DDBJ databases">
        <authorList>
            <person name="Whitehead M."/>
        </authorList>
    </citation>
    <scope>NUCLEOTIDE SEQUENCE [LARGE SCALE GENOMIC DNA]</scope>
</reference>
<dbReference type="AlphaFoldDB" id="A0AAV0W338"/>
<evidence type="ECO:0000313" key="2">
    <source>
        <dbReference type="Proteomes" id="UP001160148"/>
    </source>
</evidence>
<protein>
    <submittedName>
        <fullName evidence="1">Uncharacterized protein</fullName>
    </submittedName>
</protein>
<sequence>MYIPIFKIVEFEDGIQLVPTNWLTENETHCYWLPASLNQIKVNKLIANRSSPGKNWNAFSIQRVFGTSDNYTDGMFKLKQAEIHSELESGSDTDCKKRSRHDRAAITFELNNEDLLCNNLTTLLPKKKRKLSFDTTKTTRNFQEIIFLNFPSPLHEINPGNNLLNNKDDFEADDIYPSILSVLHSQPMSTPLSKFPKDNLSKSSEKSSNNAGKCFDLLILPL</sequence>
<name>A0AAV0W338_9HEMI</name>
<dbReference type="Proteomes" id="UP001160148">
    <property type="component" value="Unassembled WGS sequence"/>
</dbReference>
<comment type="caution">
    <text evidence="1">The sequence shown here is derived from an EMBL/GenBank/DDBJ whole genome shotgun (WGS) entry which is preliminary data.</text>
</comment>
<keyword evidence="2" id="KW-1185">Reference proteome</keyword>
<dbReference type="EMBL" id="CARXXK010000001">
    <property type="protein sequence ID" value="CAI6350182.1"/>
    <property type="molecule type" value="Genomic_DNA"/>
</dbReference>
<accession>A0AAV0W338</accession>